<dbReference type="InterPro" id="IPR021416">
    <property type="entry name" value="DUF3048_N"/>
</dbReference>
<protein>
    <recommendedName>
        <fullName evidence="6">DUF3048 family protein</fullName>
    </recommendedName>
</protein>
<feature type="chain" id="PRO_5039414922" description="DUF3048 family protein" evidence="1">
    <location>
        <begin position="22"/>
        <end position="341"/>
    </location>
</feature>
<organism evidence="4 5">
    <name type="scientific">Halalkalibacter nanhaiisediminis</name>
    <dbReference type="NCBI Taxonomy" id="688079"/>
    <lineage>
        <taxon>Bacteria</taxon>
        <taxon>Bacillati</taxon>
        <taxon>Bacillota</taxon>
        <taxon>Bacilli</taxon>
        <taxon>Bacillales</taxon>
        <taxon>Bacillaceae</taxon>
        <taxon>Halalkalibacter</taxon>
    </lineage>
</organism>
<evidence type="ECO:0000259" key="2">
    <source>
        <dbReference type="Pfam" id="PF11258"/>
    </source>
</evidence>
<keyword evidence="1" id="KW-0732">Signal</keyword>
<comment type="caution">
    <text evidence="4">The sequence shown here is derived from an EMBL/GenBank/DDBJ whole genome shotgun (WGS) entry which is preliminary data.</text>
</comment>
<feature type="domain" description="DUF3048" evidence="2">
    <location>
        <begin position="54"/>
        <end position="191"/>
    </location>
</feature>
<feature type="domain" description="DUF3048" evidence="3">
    <location>
        <begin position="218"/>
        <end position="326"/>
    </location>
</feature>
<evidence type="ECO:0000256" key="1">
    <source>
        <dbReference type="SAM" id="SignalP"/>
    </source>
</evidence>
<sequence length="341" mass="38298">MRMKNKLLLVLASAFILSACGNEEDIAGVEDDPIVEGFEEVIAHFPYTYPLIGVETEEQLDRRVIGVTINNHPAARPQSGIGDADLVYEVLSEGEITRLVALFHSELPERVGPVRSSRPYHIDLVNGYNGMLVTHGWSPEAERLLNGGRADFLNGLHYDGTLFQRSNERKAPHNSYITFDNILQGLDSRGYELIGSVPNLSFYENEDVPLEGAEAKEIEVNYLNRNYVQYVFDDETGLYERFNDEEQTIDYDTEEPIRIANLLIVETEHRILDNEGRRAIDLISGGDAILFQDGIASTVKWENRNGQIMAVENGELIRLKPGQTWINIVPTSPGIEASVTY</sequence>
<dbReference type="EMBL" id="VLKZ01000006">
    <property type="protein sequence ID" value="TWI56023.1"/>
    <property type="molecule type" value="Genomic_DNA"/>
</dbReference>
<dbReference type="SUPFAM" id="SSF159774">
    <property type="entry name" value="YerB-like"/>
    <property type="match status" value="1"/>
</dbReference>
<gene>
    <name evidence="4" type="ORF">IQ10_02628</name>
</gene>
<dbReference type="RefSeq" id="WP_242009822.1">
    <property type="nucleotide sequence ID" value="NZ_VLKZ01000006.1"/>
</dbReference>
<dbReference type="Gene3D" id="3.50.90.10">
    <property type="entry name" value="YerB-like"/>
    <property type="match status" value="1"/>
</dbReference>
<dbReference type="InterPro" id="IPR023158">
    <property type="entry name" value="YerB-like_sf"/>
</dbReference>
<proteinExistence type="predicted"/>
<dbReference type="Proteomes" id="UP000315711">
    <property type="component" value="Unassembled WGS sequence"/>
</dbReference>
<keyword evidence="5" id="KW-1185">Reference proteome</keyword>
<dbReference type="Pfam" id="PF11258">
    <property type="entry name" value="DUF3048"/>
    <property type="match status" value="1"/>
</dbReference>
<name>A0A562QH75_9BACI</name>
<evidence type="ECO:0000259" key="3">
    <source>
        <dbReference type="Pfam" id="PF17479"/>
    </source>
</evidence>
<accession>A0A562QH75</accession>
<evidence type="ECO:0008006" key="6">
    <source>
        <dbReference type="Google" id="ProtNLM"/>
    </source>
</evidence>
<reference evidence="4 5" key="1">
    <citation type="journal article" date="2015" name="Stand. Genomic Sci.">
        <title>Genomic Encyclopedia of Bacterial and Archaeal Type Strains, Phase III: the genomes of soil and plant-associated and newly described type strains.</title>
        <authorList>
            <person name="Whitman W.B."/>
            <person name="Woyke T."/>
            <person name="Klenk H.P."/>
            <person name="Zhou Y."/>
            <person name="Lilburn T.G."/>
            <person name="Beck B.J."/>
            <person name="De Vos P."/>
            <person name="Vandamme P."/>
            <person name="Eisen J.A."/>
            <person name="Garrity G."/>
            <person name="Hugenholtz P."/>
            <person name="Kyrpides N.C."/>
        </authorList>
    </citation>
    <scope>NUCLEOTIDE SEQUENCE [LARGE SCALE GENOMIC DNA]</scope>
    <source>
        <strain evidence="4 5">CGMCC 1.10116</strain>
    </source>
</reference>
<dbReference type="PROSITE" id="PS51257">
    <property type="entry name" value="PROKAR_LIPOPROTEIN"/>
    <property type="match status" value="1"/>
</dbReference>
<feature type="signal peptide" evidence="1">
    <location>
        <begin position="1"/>
        <end position="21"/>
    </location>
</feature>
<dbReference type="AlphaFoldDB" id="A0A562QH75"/>
<evidence type="ECO:0000313" key="4">
    <source>
        <dbReference type="EMBL" id="TWI56023.1"/>
    </source>
</evidence>
<dbReference type="InterPro" id="IPR035328">
    <property type="entry name" value="DUF3048_C"/>
</dbReference>
<evidence type="ECO:0000313" key="5">
    <source>
        <dbReference type="Proteomes" id="UP000315711"/>
    </source>
</evidence>
<dbReference type="Pfam" id="PF17479">
    <property type="entry name" value="DUF3048_C"/>
    <property type="match status" value="1"/>
</dbReference>